<gene>
    <name evidence="2" type="ORF">NDU88_003170</name>
</gene>
<feature type="compositionally biased region" description="Low complexity" evidence="1">
    <location>
        <begin position="144"/>
        <end position="157"/>
    </location>
</feature>
<evidence type="ECO:0000313" key="3">
    <source>
        <dbReference type="Proteomes" id="UP001066276"/>
    </source>
</evidence>
<protein>
    <submittedName>
        <fullName evidence="2">Uncharacterized protein</fullName>
    </submittedName>
</protein>
<evidence type="ECO:0000256" key="1">
    <source>
        <dbReference type="SAM" id="MobiDB-lite"/>
    </source>
</evidence>
<keyword evidence="3" id="KW-1185">Reference proteome</keyword>
<reference evidence="2" key="1">
    <citation type="journal article" date="2022" name="bioRxiv">
        <title>Sequencing and chromosome-scale assembly of the giantPleurodeles waltlgenome.</title>
        <authorList>
            <person name="Brown T."/>
            <person name="Elewa A."/>
            <person name="Iarovenko S."/>
            <person name="Subramanian E."/>
            <person name="Araus A.J."/>
            <person name="Petzold A."/>
            <person name="Susuki M."/>
            <person name="Suzuki K.-i.T."/>
            <person name="Hayashi T."/>
            <person name="Toyoda A."/>
            <person name="Oliveira C."/>
            <person name="Osipova E."/>
            <person name="Leigh N.D."/>
            <person name="Simon A."/>
            <person name="Yun M.H."/>
        </authorList>
    </citation>
    <scope>NUCLEOTIDE SEQUENCE</scope>
    <source>
        <strain evidence="2">20211129_DDA</strain>
        <tissue evidence="2">Liver</tissue>
    </source>
</reference>
<proteinExistence type="predicted"/>
<accession>A0AAV7UZU4</accession>
<dbReference type="AlphaFoldDB" id="A0AAV7UZU4"/>
<dbReference type="EMBL" id="JANPWB010000004">
    <property type="protein sequence ID" value="KAJ1193874.1"/>
    <property type="molecule type" value="Genomic_DNA"/>
</dbReference>
<name>A0AAV7UZU4_PLEWA</name>
<sequence length="218" mass="23535">MRATVHRLRAGRGRSAAPSALRRAWALSDFQVLLTPSQPSLGPRSRTRLGSATTRNAPHRGEHLRSRLPSDTAASISDGSSGRSGGPKRPSVNPLGTIRKGPRLHPRATSSPLPLRLRLFNGHRVWEFSALVPGIHRSIRRGQLQGLGRRPQQSGAPPGRPAGPDRHGAHPPGWGVSLAPRPPQQAEERQQGLQGSERPRAPTLVQRSARSGKVRGSR</sequence>
<feature type="region of interest" description="Disordered" evidence="1">
    <location>
        <begin position="36"/>
        <end position="110"/>
    </location>
</feature>
<dbReference type="Proteomes" id="UP001066276">
    <property type="component" value="Chromosome 2_2"/>
</dbReference>
<comment type="caution">
    <text evidence="2">The sequence shown here is derived from an EMBL/GenBank/DDBJ whole genome shotgun (WGS) entry which is preliminary data.</text>
</comment>
<feature type="region of interest" description="Disordered" evidence="1">
    <location>
        <begin position="144"/>
        <end position="218"/>
    </location>
</feature>
<organism evidence="2 3">
    <name type="scientific">Pleurodeles waltl</name>
    <name type="common">Iberian ribbed newt</name>
    <dbReference type="NCBI Taxonomy" id="8319"/>
    <lineage>
        <taxon>Eukaryota</taxon>
        <taxon>Metazoa</taxon>
        <taxon>Chordata</taxon>
        <taxon>Craniata</taxon>
        <taxon>Vertebrata</taxon>
        <taxon>Euteleostomi</taxon>
        <taxon>Amphibia</taxon>
        <taxon>Batrachia</taxon>
        <taxon>Caudata</taxon>
        <taxon>Salamandroidea</taxon>
        <taxon>Salamandridae</taxon>
        <taxon>Pleurodelinae</taxon>
        <taxon>Pleurodeles</taxon>
    </lineage>
</organism>
<evidence type="ECO:0000313" key="2">
    <source>
        <dbReference type="EMBL" id="KAJ1193874.1"/>
    </source>
</evidence>